<name>A0A256GRV7_9HYPH</name>
<dbReference type="AlphaFoldDB" id="A0A256GRV7"/>
<reference evidence="1 2" key="1">
    <citation type="submission" date="2017-07" db="EMBL/GenBank/DDBJ databases">
        <title>Draft genome of Ochrobactrum lupini type strain LUP21.</title>
        <authorList>
            <person name="Krzyzanowska D.M."/>
            <person name="Jafra S."/>
        </authorList>
    </citation>
    <scope>NUCLEOTIDE SEQUENCE [LARGE SCALE GENOMIC DNA]</scope>
    <source>
        <strain evidence="1 2">LUP21</strain>
    </source>
</reference>
<proteinExistence type="predicted"/>
<organism evidence="1 2">
    <name type="scientific">Brucella lupini</name>
    <dbReference type="NCBI Taxonomy" id="255457"/>
    <lineage>
        <taxon>Bacteria</taxon>
        <taxon>Pseudomonadati</taxon>
        <taxon>Pseudomonadota</taxon>
        <taxon>Alphaproteobacteria</taxon>
        <taxon>Hyphomicrobiales</taxon>
        <taxon>Brucellaceae</taxon>
        <taxon>Brucella/Ochrobactrum group</taxon>
        <taxon>Brucella</taxon>
    </lineage>
</organism>
<accession>A0A256GRV7</accession>
<dbReference type="Proteomes" id="UP000216363">
    <property type="component" value="Unassembled WGS sequence"/>
</dbReference>
<evidence type="ECO:0000313" key="1">
    <source>
        <dbReference type="EMBL" id="OYR29887.1"/>
    </source>
</evidence>
<sequence length="46" mass="5109">MEDKPAAPNIAIRYAFALDFGGLSVFVTCKHCCDIRHAVPSRKEET</sequence>
<evidence type="ECO:0000313" key="2">
    <source>
        <dbReference type="Proteomes" id="UP000216363"/>
    </source>
</evidence>
<dbReference type="EMBL" id="NNRN01000046">
    <property type="protein sequence ID" value="OYR29887.1"/>
    <property type="molecule type" value="Genomic_DNA"/>
</dbReference>
<protein>
    <submittedName>
        <fullName evidence="1">Uncharacterized protein</fullName>
    </submittedName>
</protein>
<gene>
    <name evidence="1" type="ORF">CES86_2452</name>
</gene>
<comment type="caution">
    <text evidence="1">The sequence shown here is derived from an EMBL/GenBank/DDBJ whole genome shotgun (WGS) entry which is preliminary data.</text>
</comment>